<sequence length="238" mass="27303">MFFLKNLKRTRRIPAAPRQYHLILTLGILLTASASFAEDRITLNTKDDGYRGIWYMNQPLKSVYKYKYSGGLGTYCAKHKPFAVYCDTVNKTFFCYGGTSKANNRSLIHMVSYYDHEKKVVPRPTILLDKKTGDAHDNPVISVDGKGHIWIFSTSHGTDRPSYIHRSRKPYDIDAFELVPATRLQDGNQVAINNFSYFQAWHLPQKGFVCFFTKYGWGADRALAFMTSSDGVEWSERQ</sequence>
<protein>
    <submittedName>
        <fullName evidence="1">Uncharacterized protein</fullName>
    </submittedName>
</protein>
<dbReference type="EMBL" id="UINC01050371">
    <property type="protein sequence ID" value="SVB63244.1"/>
    <property type="molecule type" value="Genomic_DNA"/>
</dbReference>
<gene>
    <name evidence="1" type="ORF">METZ01_LOCUS216098</name>
</gene>
<proteinExistence type="predicted"/>
<dbReference type="AlphaFoldDB" id="A0A382FLL6"/>
<organism evidence="1">
    <name type="scientific">marine metagenome</name>
    <dbReference type="NCBI Taxonomy" id="408172"/>
    <lineage>
        <taxon>unclassified sequences</taxon>
        <taxon>metagenomes</taxon>
        <taxon>ecological metagenomes</taxon>
    </lineage>
</organism>
<reference evidence="1" key="1">
    <citation type="submission" date="2018-05" db="EMBL/GenBank/DDBJ databases">
        <authorList>
            <person name="Lanie J.A."/>
            <person name="Ng W.-L."/>
            <person name="Kazmierczak K.M."/>
            <person name="Andrzejewski T.M."/>
            <person name="Davidsen T.M."/>
            <person name="Wayne K.J."/>
            <person name="Tettelin H."/>
            <person name="Glass J.I."/>
            <person name="Rusch D."/>
            <person name="Podicherti R."/>
            <person name="Tsui H.-C.T."/>
            <person name="Winkler M.E."/>
        </authorList>
    </citation>
    <scope>NUCLEOTIDE SEQUENCE</scope>
</reference>
<evidence type="ECO:0000313" key="1">
    <source>
        <dbReference type="EMBL" id="SVB63244.1"/>
    </source>
</evidence>
<dbReference type="Pfam" id="PF15892">
    <property type="entry name" value="BNR_4"/>
    <property type="match status" value="1"/>
</dbReference>
<feature type="non-terminal residue" evidence="1">
    <location>
        <position position="238"/>
    </location>
</feature>
<name>A0A382FLL6_9ZZZZ</name>
<accession>A0A382FLL6</accession>